<comment type="caution">
    <text evidence="5">The sequence shown here is derived from an EMBL/GenBank/DDBJ whole genome shotgun (WGS) entry which is preliminary data.</text>
</comment>
<evidence type="ECO:0000256" key="1">
    <source>
        <dbReference type="ARBA" id="ARBA00022448"/>
    </source>
</evidence>
<dbReference type="SUPFAM" id="SSF111369">
    <property type="entry name" value="HlyD-like secretion proteins"/>
    <property type="match status" value="1"/>
</dbReference>
<evidence type="ECO:0000313" key="6">
    <source>
        <dbReference type="Proteomes" id="UP000004358"/>
    </source>
</evidence>
<dbReference type="Gene3D" id="2.40.420.20">
    <property type="match status" value="1"/>
</dbReference>
<feature type="chain" id="PRO_5002665385" evidence="4">
    <location>
        <begin position="27"/>
        <end position="427"/>
    </location>
</feature>
<dbReference type="Gene3D" id="2.40.50.100">
    <property type="match status" value="1"/>
</dbReference>
<dbReference type="STRING" id="314230.DSM3645_27703"/>
<dbReference type="Gene3D" id="1.10.287.470">
    <property type="entry name" value="Helix hairpin bin"/>
    <property type="match status" value="1"/>
</dbReference>
<dbReference type="PANTHER" id="PTHR30097">
    <property type="entry name" value="CATION EFFLUX SYSTEM PROTEIN CUSB"/>
    <property type="match status" value="1"/>
</dbReference>
<protein>
    <submittedName>
        <fullName evidence="5">Possible membrane fusion protein MtrC</fullName>
    </submittedName>
</protein>
<dbReference type="Proteomes" id="UP000004358">
    <property type="component" value="Unassembled WGS sequence"/>
</dbReference>
<dbReference type="GO" id="GO:0060003">
    <property type="term" value="P:copper ion export"/>
    <property type="evidence" value="ECO:0007669"/>
    <property type="project" value="TreeGrafter"/>
</dbReference>
<sequence>MSPTLSQSARCLVLLVLCACVSLTCGCQQKSTKPKSSAESPSKTTRPVSESDLNVIELTEDAIRRLGLETVAVEKRKMVRTRPYGADLVLPTDASVIVSAPLAGTLRSPSGQSRLDAGRSVNKSQPILSIYPLLSPERAVLTPSERIRFAEAKNTLAQSKIDAEGAVQQATVQVDAAQIALQRAERLLNDMVGTVRSVDEAKAQLELAEKGLAAAKQRQSQIDGVILDEDAGALATIPIPTPISGILRTVQVQPGEMVAAGAPLFEVMNDEVLWVQAPVYVGDLHEIDTTKAARVTMLDGRPSDQDVLVQPIASPPTATPLAAAVDLYFQLPNPNHRFQAGQKIALHLPLTGDEMQTAIPWAAVIHDIYGGQWVYEQTGERKFVRRRVQVGWVDEDWAAIRHGPEVGAKVVTAGAAELAGAEFGFAK</sequence>
<dbReference type="eggNOG" id="COG0845">
    <property type="taxonomic scope" value="Bacteria"/>
</dbReference>
<feature type="coiled-coil region" evidence="2">
    <location>
        <begin position="167"/>
        <end position="218"/>
    </location>
</feature>
<gene>
    <name evidence="5" type="ORF">DSM3645_27703</name>
</gene>
<evidence type="ECO:0000256" key="3">
    <source>
        <dbReference type="SAM" id="MobiDB-lite"/>
    </source>
</evidence>
<dbReference type="GO" id="GO:0015679">
    <property type="term" value="P:plasma membrane copper ion transport"/>
    <property type="evidence" value="ECO:0007669"/>
    <property type="project" value="TreeGrafter"/>
</dbReference>
<evidence type="ECO:0000256" key="2">
    <source>
        <dbReference type="SAM" id="Coils"/>
    </source>
</evidence>
<dbReference type="GO" id="GO:0030313">
    <property type="term" value="C:cell envelope"/>
    <property type="evidence" value="ECO:0007669"/>
    <property type="project" value="TreeGrafter"/>
</dbReference>
<feature type="signal peptide" evidence="4">
    <location>
        <begin position="1"/>
        <end position="26"/>
    </location>
</feature>
<dbReference type="EMBL" id="AANZ01000017">
    <property type="protein sequence ID" value="EAQ78939.1"/>
    <property type="molecule type" value="Genomic_DNA"/>
</dbReference>
<dbReference type="Gene3D" id="2.40.30.170">
    <property type="match status" value="1"/>
</dbReference>
<reference evidence="5 6" key="1">
    <citation type="submission" date="2006-02" db="EMBL/GenBank/DDBJ databases">
        <authorList>
            <person name="Amann R."/>
            <person name="Ferriera S."/>
            <person name="Johnson J."/>
            <person name="Kravitz S."/>
            <person name="Halpern A."/>
            <person name="Remington K."/>
            <person name="Beeson K."/>
            <person name="Tran B."/>
            <person name="Rogers Y.-H."/>
            <person name="Friedman R."/>
            <person name="Venter J.C."/>
        </authorList>
    </citation>
    <scope>NUCLEOTIDE SEQUENCE [LARGE SCALE GENOMIC DNA]</scope>
    <source>
        <strain evidence="5 6">DSM 3645</strain>
    </source>
</reference>
<dbReference type="AlphaFoldDB" id="A3ZX58"/>
<dbReference type="InterPro" id="IPR051909">
    <property type="entry name" value="MFP_Cation_Efflux"/>
</dbReference>
<organism evidence="5 6">
    <name type="scientific">Blastopirellula marina DSM 3645</name>
    <dbReference type="NCBI Taxonomy" id="314230"/>
    <lineage>
        <taxon>Bacteria</taxon>
        <taxon>Pseudomonadati</taxon>
        <taxon>Planctomycetota</taxon>
        <taxon>Planctomycetia</taxon>
        <taxon>Pirellulales</taxon>
        <taxon>Pirellulaceae</taxon>
        <taxon>Blastopirellula</taxon>
    </lineage>
</organism>
<keyword evidence="4" id="KW-0732">Signal</keyword>
<dbReference type="HOGENOM" id="CLU_054757_0_0_0"/>
<evidence type="ECO:0000313" key="5">
    <source>
        <dbReference type="EMBL" id="EAQ78939.1"/>
    </source>
</evidence>
<dbReference type="OrthoDB" id="5503043at2"/>
<dbReference type="PANTHER" id="PTHR30097:SF4">
    <property type="entry name" value="SLR6042 PROTEIN"/>
    <property type="match status" value="1"/>
</dbReference>
<accession>A3ZX58</accession>
<evidence type="ECO:0000256" key="4">
    <source>
        <dbReference type="SAM" id="SignalP"/>
    </source>
</evidence>
<proteinExistence type="predicted"/>
<keyword evidence="1" id="KW-0813">Transport</keyword>
<feature type="region of interest" description="Disordered" evidence="3">
    <location>
        <begin position="29"/>
        <end position="50"/>
    </location>
</feature>
<name>A3ZX58_9BACT</name>
<keyword evidence="2" id="KW-0175">Coiled coil</keyword>